<organism evidence="2 3">
    <name type="scientific">Ooceraea biroi</name>
    <name type="common">Clonal raider ant</name>
    <name type="synonym">Cerapachys biroi</name>
    <dbReference type="NCBI Taxonomy" id="2015173"/>
    <lineage>
        <taxon>Eukaryota</taxon>
        <taxon>Metazoa</taxon>
        <taxon>Ecdysozoa</taxon>
        <taxon>Arthropoda</taxon>
        <taxon>Hexapoda</taxon>
        <taxon>Insecta</taxon>
        <taxon>Pterygota</taxon>
        <taxon>Neoptera</taxon>
        <taxon>Endopterygota</taxon>
        <taxon>Hymenoptera</taxon>
        <taxon>Apocrita</taxon>
        <taxon>Aculeata</taxon>
        <taxon>Formicoidea</taxon>
        <taxon>Formicidae</taxon>
        <taxon>Dorylinae</taxon>
        <taxon>Ooceraea</taxon>
    </lineage>
</organism>
<protein>
    <recommendedName>
        <fullName evidence="1">Endonuclease/exonuclease/phosphatase domain-containing protein</fullName>
    </recommendedName>
</protein>
<dbReference type="Pfam" id="PF14529">
    <property type="entry name" value="Exo_endo_phos_2"/>
    <property type="match status" value="1"/>
</dbReference>
<keyword evidence="3" id="KW-1185">Reference proteome</keyword>
<feature type="domain" description="Endonuclease/exonuclease/phosphatase" evidence="1">
    <location>
        <begin position="36"/>
        <end position="168"/>
    </location>
</feature>
<reference evidence="2 3" key="1">
    <citation type="journal article" date="2014" name="Curr. Biol.">
        <title>The genome of the clonal raider ant Cerapachys biroi.</title>
        <authorList>
            <person name="Oxley P.R."/>
            <person name="Ji L."/>
            <person name="Fetter-Pruneda I."/>
            <person name="McKenzie S.K."/>
            <person name="Li C."/>
            <person name="Hu H."/>
            <person name="Zhang G."/>
            <person name="Kronauer D.J."/>
        </authorList>
    </citation>
    <scope>NUCLEOTIDE SEQUENCE [LARGE SCALE GENOMIC DNA]</scope>
</reference>
<dbReference type="Gene3D" id="3.60.10.10">
    <property type="entry name" value="Endonuclease/exonuclease/phosphatase"/>
    <property type="match status" value="1"/>
</dbReference>
<gene>
    <name evidence="2" type="ORF">X777_10501</name>
</gene>
<dbReference type="EMBL" id="KK107048">
    <property type="protein sequence ID" value="EZA61669.1"/>
    <property type="molecule type" value="Genomic_DNA"/>
</dbReference>
<sequence length="474" mass="56119">MQEAKRKSKIGRAMRGMVMGIRKRMMDKGKKVEVGVYVNGDIEEKLEGIEEWVEGKKKGVKTIIGGDFNARTGSEGGILMGEEAEEGGGRKSRDGKVNREGRILLNFLEEKEWVLLNGNTRGDERGEFTFTGGKGCTVIDCIIGDREIRESVIEMRVADRIDSDHQAVVVKIKGEVSREKDWRGGVEEREEFVMRRGGKYSEKEEKKLELNSDKTMVVRFRKGRGRMDKRIWRWKGKKTEEVKAIKYLGYVFQRNGNQDAHVRDRVRRATAVMGQIWSIGKRRFGKDMGRKLWLFDKLVWTVLAYRVEIWGWEEREEMKKLEERYLRWCLGVDGKRPSYLIREELQREKLRGRAAKRAWGFEKRLKEGRGGVLTRRCWEEVKERAKRRKVEEGWEEERKRHFEGKGWKIEEMEKKREEGRFWYGVIEKMNKEKQTEERWKRIRESRYNNWYKEVKGRGLPGYLKKGWGKVDGEE</sequence>
<evidence type="ECO:0000313" key="3">
    <source>
        <dbReference type="Proteomes" id="UP000053097"/>
    </source>
</evidence>
<name>A0A026X2S0_OOCBI</name>
<dbReference type="SUPFAM" id="SSF56219">
    <property type="entry name" value="DNase I-like"/>
    <property type="match status" value="1"/>
</dbReference>
<dbReference type="OrthoDB" id="7694702at2759"/>
<dbReference type="GO" id="GO:0003824">
    <property type="term" value="F:catalytic activity"/>
    <property type="evidence" value="ECO:0007669"/>
    <property type="project" value="InterPro"/>
</dbReference>
<dbReference type="InterPro" id="IPR036691">
    <property type="entry name" value="Endo/exonu/phosph_ase_sf"/>
</dbReference>
<dbReference type="InterPro" id="IPR005135">
    <property type="entry name" value="Endo/exonuclease/phosphatase"/>
</dbReference>
<dbReference type="Proteomes" id="UP000053097">
    <property type="component" value="Unassembled WGS sequence"/>
</dbReference>
<accession>A0A026X2S0</accession>
<dbReference type="AlphaFoldDB" id="A0A026X2S0"/>
<evidence type="ECO:0000313" key="2">
    <source>
        <dbReference type="EMBL" id="EZA61669.1"/>
    </source>
</evidence>
<evidence type="ECO:0000259" key="1">
    <source>
        <dbReference type="Pfam" id="PF14529"/>
    </source>
</evidence>
<proteinExistence type="predicted"/>